<dbReference type="Proteomes" id="UP000823775">
    <property type="component" value="Unassembled WGS sequence"/>
</dbReference>
<evidence type="ECO:0000313" key="2">
    <source>
        <dbReference type="Proteomes" id="UP000823775"/>
    </source>
</evidence>
<gene>
    <name evidence="1" type="ORF">HAX54_035075</name>
</gene>
<dbReference type="EMBL" id="JACEIK010000456">
    <property type="protein sequence ID" value="MCD7457427.1"/>
    <property type="molecule type" value="Genomic_DNA"/>
</dbReference>
<accession>A0ABS8SF90</accession>
<protein>
    <submittedName>
        <fullName evidence="1">Uncharacterized protein</fullName>
    </submittedName>
</protein>
<proteinExistence type="predicted"/>
<evidence type="ECO:0000313" key="1">
    <source>
        <dbReference type="EMBL" id="MCD7457427.1"/>
    </source>
</evidence>
<comment type="caution">
    <text evidence="1">The sequence shown here is derived from an EMBL/GenBank/DDBJ whole genome shotgun (WGS) entry which is preliminary data.</text>
</comment>
<keyword evidence="2" id="KW-1185">Reference proteome</keyword>
<organism evidence="1 2">
    <name type="scientific">Datura stramonium</name>
    <name type="common">Jimsonweed</name>
    <name type="synonym">Common thornapple</name>
    <dbReference type="NCBI Taxonomy" id="4076"/>
    <lineage>
        <taxon>Eukaryota</taxon>
        <taxon>Viridiplantae</taxon>
        <taxon>Streptophyta</taxon>
        <taxon>Embryophyta</taxon>
        <taxon>Tracheophyta</taxon>
        <taxon>Spermatophyta</taxon>
        <taxon>Magnoliopsida</taxon>
        <taxon>eudicotyledons</taxon>
        <taxon>Gunneridae</taxon>
        <taxon>Pentapetalae</taxon>
        <taxon>asterids</taxon>
        <taxon>lamiids</taxon>
        <taxon>Solanales</taxon>
        <taxon>Solanaceae</taxon>
        <taxon>Solanoideae</taxon>
        <taxon>Datureae</taxon>
        <taxon>Datura</taxon>
    </lineage>
</organism>
<reference evidence="1 2" key="1">
    <citation type="journal article" date="2021" name="BMC Genomics">
        <title>Datura genome reveals duplications of psychoactive alkaloid biosynthetic genes and high mutation rate following tissue culture.</title>
        <authorList>
            <person name="Rajewski A."/>
            <person name="Carter-House D."/>
            <person name="Stajich J."/>
            <person name="Litt A."/>
        </authorList>
    </citation>
    <scope>NUCLEOTIDE SEQUENCE [LARGE SCALE GENOMIC DNA]</scope>
    <source>
        <strain evidence="1">AR-01</strain>
    </source>
</reference>
<sequence>MGANEVMHPRRVDDAYQISHNYLTPAGGCDEDDRFKKARQVLSIYRDQLDNMVVDQFVWMSYAPNIVMLSPYCLVSQVTWMPKVPLICLDIVEEQLIDHAPRRDDWSRADDEFLGGDADFELGYYAR</sequence>
<name>A0ABS8SF90_DATST</name>